<gene>
    <name evidence="2" type="ORF">G4B88_004255</name>
</gene>
<dbReference type="AlphaFoldDB" id="A0A7J6F027"/>
<keyword evidence="1" id="KW-1133">Transmembrane helix</keyword>
<proteinExistence type="predicted"/>
<evidence type="ECO:0000313" key="3">
    <source>
        <dbReference type="Proteomes" id="UP000583929"/>
    </source>
</evidence>
<comment type="caution">
    <text evidence="2">The sequence shown here is derived from an EMBL/GenBank/DDBJ whole genome shotgun (WGS) entry which is preliminary data.</text>
</comment>
<accession>A0A7J6F027</accession>
<organism evidence="2 3">
    <name type="scientific">Cannabis sativa</name>
    <name type="common">Hemp</name>
    <name type="synonym">Marijuana</name>
    <dbReference type="NCBI Taxonomy" id="3483"/>
    <lineage>
        <taxon>Eukaryota</taxon>
        <taxon>Viridiplantae</taxon>
        <taxon>Streptophyta</taxon>
        <taxon>Embryophyta</taxon>
        <taxon>Tracheophyta</taxon>
        <taxon>Spermatophyta</taxon>
        <taxon>Magnoliopsida</taxon>
        <taxon>eudicotyledons</taxon>
        <taxon>Gunneridae</taxon>
        <taxon>Pentapetalae</taxon>
        <taxon>rosids</taxon>
        <taxon>fabids</taxon>
        <taxon>Rosales</taxon>
        <taxon>Cannabaceae</taxon>
        <taxon>Cannabis</taxon>
    </lineage>
</organism>
<evidence type="ECO:0000313" key="2">
    <source>
        <dbReference type="EMBL" id="KAF4363955.1"/>
    </source>
</evidence>
<dbReference type="Proteomes" id="UP000583929">
    <property type="component" value="Unassembled WGS sequence"/>
</dbReference>
<sequence length="119" mass="13431">MGMKQQQLLQQPWLEILEKKETKEEEDDDDVIQEEKLGGGDCKTNAVVDVRISLFSCNAAVLYFVFFISAITMGGAETSKELLHLEHKNPSTSSLGFNGEIELDSWKSKRLFGSNFRSQ</sequence>
<protein>
    <submittedName>
        <fullName evidence="2">Uncharacterized protein</fullName>
    </submittedName>
</protein>
<keyword evidence="3" id="KW-1185">Reference proteome</keyword>
<dbReference type="EMBL" id="JAATIQ010000290">
    <property type="protein sequence ID" value="KAF4363955.1"/>
    <property type="molecule type" value="Genomic_DNA"/>
</dbReference>
<name>A0A7J6F027_CANSA</name>
<feature type="transmembrane region" description="Helical" evidence="1">
    <location>
        <begin position="52"/>
        <end position="73"/>
    </location>
</feature>
<keyword evidence="1" id="KW-0812">Transmembrane</keyword>
<evidence type="ECO:0000256" key="1">
    <source>
        <dbReference type="SAM" id="Phobius"/>
    </source>
</evidence>
<keyword evidence="1" id="KW-0472">Membrane</keyword>
<reference evidence="2 3" key="1">
    <citation type="journal article" date="2020" name="bioRxiv">
        <title>Sequence and annotation of 42 cannabis genomes reveals extensive copy number variation in cannabinoid synthesis and pathogen resistance genes.</title>
        <authorList>
            <person name="Mckernan K.J."/>
            <person name="Helbert Y."/>
            <person name="Kane L.T."/>
            <person name="Ebling H."/>
            <person name="Zhang L."/>
            <person name="Liu B."/>
            <person name="Eaton Z."/>
            <person name="Mclaughlin S."/>
            <person name="Kingan S."/>
            <person name="Baybayan P."/>
            <person name="Concepcion G."/>
            <person name="Jordan M."/>
            <person name="Riva A."/>
            <person name="Barbazuk W."/>
            <person name="Harkins T."/>
        </authorList>
    </citation>
    <scope>NUCLEOTIDE SEQUENCE [LARGE SCALE GENOMIC DNA]</scope>
    <source>
        <strain evidence="3">cv. Jamaican Lion 4</strain>
        <tissue evidence="2">Leaf</tissue>
    </source>
</reference>